<evidence type="ECO:0008006" key="4">
    <source>
        <dbReference type="Google" id="ProtNLM"/>
    </source>
</evidence>
<proteinExistence type="predicted"/>
<dbReference type="EMBL" id="JAABOP010000004">
    <property type="protein sequence ID" value="NER11312.1"/>
    <property type="molecule type" value="Genomic_DNA"/>
</dbReference>
<protein>
    <recommendedName>
        <fullName evidence="4">DUF1579 domain-containing protein</fullName>
    </recommendedName>
</protein>
<dbReference type="AlphaFoldDB" id="A0A6P0UFB7"/>
<accession>A0A6P0UFB7</accession>
<evidence type="ECO:0000313" key="3">
    <source>
        <dbReference type="Proteomes" id="UP000468443"/>
    </source>
</evidence>
<sequence length="170" mass="19985">MKKLIFLFIVFTSPLSAQIPEWVGEEMSRSVGVWVADNSAYMNENETDDSYAVEWTWGKGKRSLLGVLYGIKKGERTQAYWQFFQFWDAERKQMRVIQVSPWGVKGEGFLQQVDSTHTSMRQTFVLPDGNSYEAGHRTEIFMDREVSTSYTIQGEEWIPNRTYIWFRQRP</sequence>
<feature type="signal peptide" evidence="1">
    <location>
        <begin position="1"/>
        <end position="17"/>
    </location>
</feature>
<comment type="caution">
    <text evidence="2">The sequence shown here is derived from an EMBL/GenBank/DDBJ whole genome shotgun (WGS) entry which is preliminary data.</text>
</comment>
<organism evidence="2 3">
    <name type="scientific">Muriicola jejuensis</name>
    <dbReference type="NCBI Taxonomy" id="504488"/>
    <lineage>
        <taxon>Bacteria</taxon>
        <taxon>Pseudomonadati</taxon>
        <taxon>Bacteroidota</taxon>
        <taxon>Flavobacteriia</taxon>
        <taxon>Flavobacteriales</taxon>
        <taxon>Flavobacteriaceae</taxon>
        <taxon>Muriicola</taxon>
    </lineage>
</organism>
<keyword evidence="3" id="KW-1185">Reference proteome</keyword>
<keyword evidence="1" id="KW-0732">Signal</keyword>
<dbReference type="RefSeq" id="WP_163693768.1">
    <property type="nucleotide sequence ID" value="NZ_FXTW01000003.1"/>
</dbReference>
<reference evidence="2 3" key="1">
    <citation type="submission" date="2020-01" db="EMBL/GenBank/DDBJ databases">
        <title>Muriicola jejuensis KCTC 22299.</title>
        <authorList>
            <person name="Wang G."/>
        </authorList>
    </citation>
    <scope>NUCLEOTIDE SEQUENCE [LARGE SCALE GENOMIC DNA]</scope>
    <source>
        <strain evidence="2 3">KCTC 22299</strain>
    </source>
</reference>
<dbReference type="Proteomes" id="UP000468443">
    <property type="component" value="Unassembled WGS sequence"/>
</dbReference>
<evidence type="ECO:0000256" key="1">
    <source>
        <dbReference type="SAM" id="SignalP"/>
    </source>
</evidence>
<feature type="chain" id="PRO_5026753515" description="DUF1579 domain-containing protein" evidence="1">
    <location>
        <begin position="18"/>
        <end position="170"/>
    </location>
</feature>
<name>A0A6P0UFB7_9FLAO</name>
<evidence type="ECO:0000313" key="2">
    <source>
        <dbReference type="EMBL" id="NER11312.1"/>
    </source>
</evidence>
<gene>
    <name evidence="2" type="ORF">GWK09_12330</name>
</gene>